<feature type="chain" id="PRO_5001529688" evidence="2">
    <location>
        <begin position="26"/>
        <end position="623"/>
    </location>
</feature>
<dbReference type="InParanoid" id="A0A024GLE6"/>
<keyword evidence="4" id="KW-1185">Reference proteome</keyword>
<evidence type="ECO:0000256" key="1">
    <source>
        <dbReference type="SAM" id="MobiDB-lite"/>
    </source>
</evidence>
<reference evidence="3 4" key="1">
    <citation type="submission" date="2012-05" db="EMBL/GenBank/DDBJ databases">
        <title>Recombination and specialization in a pathogen metapopulation.</title>
        <authorList>
            <person name="Gardiner A."/>
            <person name="Kemen E."/>
            <person name="Schultz-Larsen T."/>
            <person name="MacLean D."/>
            <person name="Van Oosterhout C."/>
            <person name="Jones J.D.G."/>
        </authorList>
    </citation>
    <scope>NUCLEOTIDE SEQUENCE [LARGE SCALE GENOMIC DNA]</scope>
    <source>
        <strain evidence="3 4">Ac Nc2</strain>
    </source>
</reference>
<name>A0A024GLE6_9STRA</name>
<organism evidence="3 4">
    <name type="scientific">Albugo candida</name>
    <dbReference type="NCBI Taxonomy" id="65357"/>
    <lineage>
        <taxon>Eukaryota</taxon>
        <taxon>Sar</taxon>
        <taxon>Stramenopiles</taxon>
        <taxon>Oomycota</taxon>
        <taxon>Peronosporomycetes</taxon>
        <taxon>Albuginales</taxon>
        <taxon>Albuginaceae</taxon>
        <taxon>Albugo</taxon>
    </lineage>
</organism>
<feature type="signal peptide" evidence="2">
    <location>
        <begin position="1"/>
        <end position="25"/>
    </location>
</feature>
<dbReference type="EMBL" id="CAIX01000155">
    <property type="protein sequence ID" value="CCI47167.1"/>
    <property type="molecule type" value="Genomic_DNA"/>
</dbReference>
<sequence>MVRYSRSMWNVLLWLFSYLFPYGVTILQQGDMTLFSDPKQDFQDCIHCLLYKLGPTRLTPTTYSGSVANYKAIGSQYFFKSASSYCLNENLCTTMNVYNIINIDEAATDSSPIQEKISDQPHEIVCLVNSRPSMNVLCETCLKEASRTQYFGHLNMLTGAYSDDNAMLVMFSERTQEEISKSCVNHCGSNVMFLESPLCSQLLTNLLQEEKAQMPDSRWLGVTNQEIYITQKSSPILSIPKVLLRHLHCLTTKHLRLDAFDCQKCLARLFKGLIVAVTTAKLGEDTNVHHVIHIFGTVKEIAIIKKQCALCEQVGIMERNHPACRVQFRDIFVKPQVMNQISAKYMETWKKNTSELTSLTVESECIWASKVQGASNCGSCLKQTSLKVMELSQHATLATVSSNMLKSSVAQCIDESKCDQVVFIPLPLCNYENLLEKETDQHVALTRNTSSGSVSNNTRSRKTQLRNVLYKKTETEISSIQDTGSPKRWKVDSLSFDLNIPASTMDHEKVAVVHWRSEKPGKCLECLAIKESVIMISIKRSYAWVIDDDANYFKTGWMCPHCTSLRKRYPLVLDVRSMRSLSALEIRKLYSEKSGGIGETKQAASDMVPIRDPDANDVSPFLE</sequence>
<keyword evidence="2" id="KW-0732">Signal</keyword>
<dbReference type="AlphaFoldDB" id="A0A024GLE6"/>
<dbReference type="Proteomes" id="UP000053237">
    <property type="component" value="Unassembled WGS sequence"/>
</dbReference>
<evidence type="ECO:0000313" key="3">
    <source>
        <dbReference type="EMBL" id="CCI47167.1"/>
    </source>
</evidence>
<protein>
    <submittedName>
        <fullName evidence="3">Uncharacterized protein</fullName>
    </submittedName>
</protein>
<accession>A0A024GLE6</accession>
<gene>
    <name evidence="3" type="ORF">BN9_081450</name>
</gene>
<comment type="caution">
    <text evidence="3">The sequence shown here is derived from an EMBL/GenBank/DDBJ whole genome shotgun (WGS) entry which is preliminary data.</text>
</comment>
<feature type="region of interest" description="Disordered" evidence="1">
    <location>
        <begin position="598"/>
        <end position="623"/>
    </location>
</feature>
<evidence type="ECO:0000256" key="2">
    <source>
        <dbReference type="SAM" id="SignalP"/>
    </source>
</evidence>
<evidence type="ECO:0000313" key="4">
    <source>
        <dbReference type="Proteomes" id="UP000053237"/>
    </source>
</evidence>
<proteinExistence type="predicted"/>